<keyword evidence="2" id="KW-1185">Reference proteome</keyword>
<evidence type="ECO:0000313" key="1">
    <source>
        <dbReference type="EMBL" id="ANW00587.1"/>
    </source>
</evidence>
<proteinExistence type="predicted"/>
<protein>
    <submittedName>
        <fullName evidence="1">Uncharacterized protein</fullName>
    </submittedName>
</protein>
<dbReference type="KEGG" id="bic:LMTR13_10835"/>
<evidence type="ECO:0000313" key="2">
    <source>
        <dbReference type="Proteomes" id="UP000092839"/>
    </source>
</evidence>
<organism evidence="1 2">
    <name type="scientific">Bradyrhizobium icense</name>
    <dbReference type="NCBI Taxonomy" id="1274631"/>
    <lineage>
        <taxon>Bacteria</taxon>
        <taxon>Pseudomonadati</taxon>
        <taxon>Pseudomonadota</taxon>
        <taxon>Alphaproteobacteria</taxon>
        <taxon>Hyphomicrobiales</taxon>
        <taxon>Nitrobacteraceae</taxon>
        <taxon>Bradyrhizobium</taxon>
    </lineage>
</organism>
<gene>
    <name evidence="1" type="ORF">LMTR13_10835</name>
</gene>
<accession>A0A1B1UCV1</accession>
<dbReference type="AlphaFoldDB" id="A0A1B1UCV1"/>
<dbReference type="RefSeq" id="WP_065727864.1">
    <property type="nucleotide sequence ID" value="NZ_CP016428.1"/>
</dbReference>
<reference evidence="1 2" key="1">
    <citation type="submission" date="2016-07" db="EMBL/GenBank/DDBJ databases">
        <title>Complete genome sequence of Bradyrhizobium icense LMTR 13T, a potential inoculant strain isolated from lima bean (Phaseolus lunatus) in Peru.</title>
        <authorList>
            <person name="Ormeno-Orrillo E."/>
            <person name="Duran D."/>
            <person name="Rogel M.A."/>
            <person name="Rey L."/>
            <person name="Imperial J."/>
            <person name="Ruiz-Argueso T."/>
            <person name="Martinez-Romero E."/>
        </authorList>
    </citation>
    <scope>NUCLEOTIDE SEQUENCE [LARGE SCALE GENOMIC DNA]</scope>
    <source>
        <strain evidence="1 2">LMTR 13</strain>
    </source>
</reference>
<sequence>MIPVMAVCTHPPKAFEAQQTTGHSALGCLSDSARQLPVLQLQFPLLFLVAEPDIVFTGFLAI</sequence>
<dbReference type="Proteomes" id="UP000092839">
    <property type="component" value="Chromosome"/>
</dbReference>
<name>A0A1B1UCV1_9BRAD</name>
<dbReference type="EMBL" id="CP016428">
    <property type="protein sequence ID" value="ANW00587.1"/>
    <property type="molecule type" value="Genomic_DNA"/>
</dbReference>